<dbReference type="AlphaFoldDB" id="A0A645HWK0"/>
<gene>
    <name evidence="2" type="ORF">SDC9_190957</name>
</gene>
<evidence type="ECO:0000313" key="2">
    <source>
        <dbReference type="EMBL" id="MPN43398.1"/>
    </source>
</evidence>
<organism evidence="2">
    <name type="scientific">bioreactor metagenome</name>
    <dbReference type="NCBI Taxonomy" id="1076179"/>
    <lineage>
        <taxon>unclassified sequences</taxon>
        <taxon>metagenomes</taxon>
        <taxon>ecological metagenomes</taxon>
    </lineage>
</organism>
<proteinExistence type="predicted"/>
<feature type="compositionally biased region" description="Polar residues" evidence="1">
    <location>
        <begin position="20"/>
        <end position="29"/>
    </location>
</feature>
<evidence type="ECO:0000256" key="1">
    <source>
        <dbReference type="SAM" id="MobiDB-lite"/>
    </source>
</evidence>
<comment type="caution">
    <text evidence="2">The sequence shown here is derived from an EMBL/GenBank/DDBJ whole genome shotgun (WGS) entry which is preliminary data.</text>
</comment>
<feature type="region of interest" description="Disordered" evidence="1">
    <location>
        <begin position="1"/>
        <end position="29"/>
    </location>
</feature>
<name>A0A645HWK0_9ZZZZ</name>
<dbReference type="EMBL" id="VSSQ01101776">
    <property type="protein sequence ID" value="MPN43398.1"/>
    <property type="molecule type" value="Genomic_DNA"/>
</dbReference>
<protein>
    <submittedName>
        <fullName evidence="2">Uncharacterized protein</fullName>
    </submittedName>
</protein>
<sequence length="105" mass="11072">MNRSQSESLRIGQPPLVETADQQRQSQGTGIVAAAGPAPVGALRCHLAEHPGVWRPVVGNGLPENPGENILRHACSQTLGIGVGQCGQLIGRHLSGSRHVEGRRM</sequence>
<reference evidence="2" key="1">
    <citation type="submission" date="2019-08" db="EMBL/GenBank/DDBJ databases">
        <authorList>
            <person name="Kucharzyk K."/>
            <person name="Murdoch R.W."/>
            <person name="Higgins S."/>
            <person name="Loffler F."/>
        </authorList>
    </citation>
    <scope>NUCLEOTIDE SEQUENCE</scope>
</reference>
<accession>A0A645HWK0</accession>